<dbReference type="InterPro" id="IPR013320">
    <property type="entry name" value="ConA-like_dom_sf"/>
</dbReference>
<dbReference type="PANTHER" id="PTHR12245:SF5">
    <property type="entry name" value="SPRY DOMAIN-CONTAINING SOCS BOX PROTEIN 3"/>
    <property type="match status" value="1"/>
</dbReference>
<gene>
    <name evidence="4" type="ORF">NQ317_008693</name>
</gene>
<dbReference type="InterPro" id="IPR035754">
    <property type="entry name" value="SPRY_SPSB3"/>
</dbReference>
<feature type="region of interest" description="Disordered" evidence="2">
    <location>
        <begin position="321"/>
        <end position="386"/>
    </location>
</feature>
<dbReference type="InterPro" id="IPR043136">
    <property type="entry name" value="B30.2/SPRY_sf"/>
</dbReference>
<evidence type="ECO:0000313" key="5">
    <source>
        <dbReference type="Proteomes" id="UP001162164"/>
    </source>
</evidence>
<protein>
    <recommendedName>
        <fullName evidence="3">B30.2/SPRY domain-containing protein</fullName>
    </recommendedName>
</protein>
<evidence type="ECO:0000256" key="2">
    <source>
        <dbReference type="SAM" id="MobiDB-lite"/>
    </source>
</evidence>
<dbReference type="SMART" id="SM00449">
    <property type="entry name" value="SPRY"/>
    <property type="match status" value="1"/>
</dbReference>
<evidence type="ECO:0000259" key="3">
    <source>
        <dbReference type="PROSITE" id="PS50188"/>
    </source>
</evidence>
<accession>A0ABQ9K067</accession>
<keyword evidence="1" id="KW-0833">Ubl conjugation pathway</keyword>
<dbReference type="Gene3D" id="2.60.120.920">
    <property type="match status" value="1"/>
</dbReference>
<sequence length="386" mass="43974">MRVHDMFFLISSNSQSAAGDTNMKHMSPFCTPKCIKGIADGKLQCDCGEDVGYLDWNWSRTNTSPNTILSKGDREILFHPLYSSGTAVVRGDVMFESNMHYYWEVKMISNLYGTDVMVGVGTSRIPSSNWTFRFCSMLGIDSHSWGYSYHGMIQHDKLIKRYGTQFGLGSMVGVHLDMCKGTLEYYVNRKPMGIAFKNLKNRDIYPMVCSTAAQSAVRISCAVSEKPTLQMKCLELISKTPGLYKRYKEIPGLRRYYERKYFWIVPTTVEEQQKRDAEQKYDLVCPSLYRTFLHRNRKMRGYRRLPHHGIIRFREDDISIRPEEDQEASASSGDGSNFEISLEGASSSLNSESSSSSSPEASASNESRNKIRKTESENSGWLFCAR</sequence>
<comment type="caution">
    <text evidence="4">The sequence shown here is derived from an EMBL/GenBank/DDBJ whole genome shotgun (WGS) entry which is preliminary data.</text>
</comment>
<dbReference type="Proteomes" id="UP001162164">
    <property type="component" value="Unassembled WGS sequence"/>
</dbReference>
<dbReference type="SUPFAM" id="SSF49899">
    <property type="entry name" value="Concanavalin A-like lectins/glucanases"/>
    <property type="match status" value="1"/>
</dbReference>
<feature type="compositionally biased region" description="Low complexity" evidence="2">
    <location>
        <begin position="341"/>
        <end position="366"/>
    </location>
</feature>
<feature type="compositionally biased region" description="Polar residues" evidence="2">
    <location>
        <begin position="328"/>
        <end position="339"/>
    </location>
</feature>
<dbReference type="InterPro" id="IPR001870">
    <property type="entry name" value="B30.2/SPRY"/>
</dbReference>
<dbReference type="InterPro" id="IPR050672">
    <property type="entry name" value="FBXO45-Fsn/SPSB_families"/>
</dbReference>
<dbReference type="CDD" id="cd12876">
    <property type="entry name" value="SPRY_SOCS3"/>
    <property type="match status" value="1"/>
</dbReference>
<name>A0ABQ9K067_9CUCU</name>
<organism evidence="4 5">
    <name type="scientific">Molorchus minor</name>
    <dbReference type="NCBI Taxonomy" id="1323400"/>
    <lineage>
        <taxon>Eukaryota</taxon>
        <taxon>Metazoa</taxon>
        <taxon>Ecdysozoa</taxon>
        <taxon>Arthropoda</taxon>
        <taxon>Hexapoda</taxon>
        <taxon>Insecta</taxon>
        <taxon>Pterygota</taxon>
        <taxon>Neoptera</taxon>
        <taxon>Endopterygota</taxon>
        <taxon>Coleoptera</taxon>
        <taxon>Polyphaga</taxon>
        <taxon>Cucujiformia</taxon>
        <taxon>Chrysomeloidea</taxon>
        <taxon>Cerambycidae</taxon>
        <taxon>Lamiinae</taxon>
        <taxon>Monochamini</taxon>
        <taxon>Molorchus</taxon>
    </lineage>
</organism>
<proteinExistence type="predicted"/>
<dbReference type="InterPro" id="IPR003877">
    <property type="entry name" value="SPRY_dom"/>
</dbReference>
<dbReference type="Pfam" id="PF00622">
    <property type="entry name" value="SPRY"/>
    <property type="match status" value="1"/>
</dbReference>
<dbReference type="PANTHER" id="PTHR12245">
    <property type="entry name" value="SPRY DOMAIN CONTAINING SOCS BOX PROTEIN"/>
    <property type="match status" value="1"/>
</dbReference>
<feature type="compositionally biased region" description="Basic and acidic residues" evidence="2">
    <location>
        <begin position="367"/>
        <end position="376"/>
    </location>
</feature>
<reference evidence="4" key="1">
    <citation type="journal article" date="2023" name="Insect Mol. Biol.">
        <title>Genome sequencing provides insights into the evolution of gene families encoding plant cell wall-degrading enzymes in longhorned beetles.</title>
        <authorList>
            <person name="Shin N.R."/>
            <person name="Okamura Y."/>
            <person name="Kirsch R."/>
            <person name="Pauchet Y."/>
        </authorList>
    </citation>
    <scope>NUCLEOTIDE SEQUENCE</scope>
    <source>
        <tissue evidence="4">Midgut</tissue>
    </source>
</reference>
<dbReference type="EMBL" id="JAPWTJ010000053">
    <property type="protein sequence ID" value="KAJ8983988.1"/>
    <property type="molecule type" value="Genomic_DNA"/>
</dbReference>
<dbReference type="PROSITE" id="PS50188">
    <property type="entry name" value="B302_SPRY"/>
    <property type="match status" value="1"/>
</dbReference>
<keyword evidence="5" id="KW-1185">Reference proteome</keyword>
<evidence type="ECO:0000313" key="4">
    <source>
        <dbReference type="EMBL" id="KAJ8983988.1"/>
    </source>
</evidence>
<evidence type="ECO:0000256" key="1">
    <source>
        <dbReference type="ARBA" id="ARBA00022786"/>
    </source>
</evidence>
<feature type="domain" description="B30.2/SPRY" evidence="3">
    <location>
        <begin position="36"/>
        <end position="226"/>
    </location>
</feature>